<proteinExistence type="predicted"/>
<comment type="caution">
    <text evidence="3">The sequence shown here is derived from an EMBL/GenBank/DDBJ whole genome shotgun (WGS) entry which is preliminary data.</text>
</comment>
<accession>A0A8J5YPR9</accession>
<dbReference type="InterPro" id="IPR025558">
    <property type="entry name" value="DUF4283"/>
</dbReference>
<dbReference type="EMBL" id="JAHUZN010000012">
    <property type="protein sequence ID" value="KAG8474499.1"/>
    <property type="molecule type" value="Genomic_DNA"/>
</dbReference>
<dbReference type="Proteomes" id="UP000701853">
    <property type="component" value="Chromosome 12"/>
</dbReference>
<dbReference type="OrthoDB" id="956691at2759"/>
<protein>
    <recommendedName>
        <fullName evidence="2">DUF4283 domain-containing protein</fullName>
    </recommendedName>
</protein>
<evidence type="ECO:0000259" key="2">
    <source>
        <dbReference type="Pfam" id="PF14111"/>
    </source>
</evidence>
<dbReference type="Pfam" id="PF14111">
    <property type="entry name" value="DUF4283"/>
    <property type="match status" value="1"/>
</dbReference>
<keyword evidence="4" id="KW-1185">Reference proteome</keyword>
<name>A0A8J5YPR9_9ROSI</name>
<feature type="region of interest" description="Disordered" evidence="1">
    <location>
        <begin position="169"/>
        <end position="191"/>
    </location>
</feature>
<evidence type="ECO:0000256" key="1">
    <source>
        <dbReference type="SAM" id="MobiDB-lite"/>
    </source>
</evidence>
<reference evidence="3 4" key="1">
    <citation type="journal article" date="2021" name="bioRxiv">
        <title>The Gossypium anomalum genome as a resource for cotton improvement and evolutionary analysis of hybrid incompatibility.</title>
        <authorList>
            <person name="Grover C.E."/>
            <person name="Yuan D."/>
            <person name="Arick M.A."/>
            <person name="Miller E.R."/>
            <person name="Hu G."/>
            <person name="Peterson D.G."/>
            <person name="Wendel J.F."/>
            <person name="Udall J.A."/>
        </authorList>
    </citation>
    <scope>NUCLEOTIDE SEQUENCE [LARGE SCALE GENOMIC DNA]</scope>
    <source>
        <strain evidence="3">JFW-Udall</strain>
        <tissue evidence="3">Leaf</tissue>
    </source>
</reference>
<organism evidence="3 4">
    <name type="scientific">Gossypium anomalum</name>
    <dbReference type="NCBI Taxonomy" id="47600"/>
    <lineage>
        <taxon>Eukaryota</taxon>
        <taxon>Viridiplantae</taxon>
        <taxon>Streptophyta</taxon>
        <taxon>Embryophyta</taxon>
        <taxon>Tracheophyta</taxon>
        <taxon>Spermatophyta</taxon>
        <taxon>Magnoliopsida</taxon>
        <taxon>eudicotyledons</taxon>
        <taxon>Gunneridae</taxon>
        <taxon>Pentapetalae</taxon>
        <taxon>rosids</taxon>
        <taxon>malvids</taxon>
        <taxon>Malvales</taxon>
        <taxon>Malvaceae</taxon>
        <taxon>Malvoideae</taxon>
        <taxon>Gossypium</taxon>
    </lineage>
</organism>
<feature type="domain" description="DUF4283" evidence="2">
    <location>
        <begin position="24"/>
        <end position="89"/>
    </location>
</feature>
<dbReference type="AlphaFoldDB" id="A0A8J5YPR9"/>
<evidence type="ECO:0000313" key="3">
    <source>
        <dbReference type="EMBL" id="KAG8474499.1"/>
    </source>
</evidence>
<evidence type="ECO:0000313" key="4">
    <source>
        <dbReference type="Proteomes" id="UP000701853"/>
    </source>
</evidence>
<sequence length="191" mass="21971">MEEGLAVLSLTGREEETWQVDLEEEVVNLSVVCSFLTANVVQFQMHTTLVNLWHLHGGLTITDMGEKRFLFQFYYEIDLDKFLDGKYDVKSLNKMYGGYMRIRVRIDDNLRDFAQPGSLIGKKELVFEWDLSIKIITKRAMVGFFASSEGESWAEYGGKLDSSISGIDNMDSNKELQEEDCPMEIRDGKKR</sequence>
<gene>
    <name evidence="3" type="ORF">CXB51_031155</name>
</gene>